<feature type="compositionally biased region" description="Acidic residues" evidence="12">
    <location>
        <begin position="469"/>
        <end position="481"/>
    </location>
</feature>
<dbReference type="SUPFAM" id="SSF88946">
    <property type="entry name" value="Sigma2 domain of RNA polymerase sigma factors"/>
    <property type="match status" value="1"/>
</dbReference>
<dbReference type="FunFam" id="3.40.50.300:FF:000637">
    <property type="entry name" value="ATP-dependent RNA helicase DHX37/DHR1"/>
    <property type="match status" value="1"/>
</dbReference>
<keyword evidence="7" id="KW-0805">Transcription regulation</keyword>
<dbReference type="InterPro" id="IPR011709">
    <property type="entry name" value="DEAD-box_helicase_OB_fold"/>
</dbReference>
<dbReference type="Gene3D" id="1.20.120.1080">
    <property type="match status" value="1"/>
</dbReference>
<evidence type="ECO:0000256" key="10">
    <source>
        <dbReference type="ARBA" id="ARBA00023163"/>
    </source>
</evidence>
<dbReference type="PROSITE" id="PS00690">
    <property type="entry name" value="DEAH_ATP_HELICASE"/>
    <property type="match status" value="1"/>
</dbReference>
<dbReference type="GO" id="GO:0006352">
    <property type="term" value="P:DNA-templated transcription initiation"/>
    <property type="evidence" value="ECO:0007669"/>
    <property type="project" value="InterPro"/>
</dbReference>
<dbReference type="InterPro" id="IPR002464">
    <property type="entry name" value="DNA/RNA_helicase_DEAH_CS"/>
</dbReference>
<dbReference type="EMBL" id="JALJOQ010000095">
    <property type="protein sequence ID" value="KAK9798902.1"/>
    <property type="molecule type" value="Genomic_DNA"/>
</dbReference>
<dbReference type="GO" id="GO:0000462">
    <property type="term" value="P:maturation of SSU-rRNA from tricistronic rRNA transcript (SSU-rRNA, 5.8S rRNA, LSU-rRNA)"/>
    <property type="evidence" value="ECO:0007669"/>
    <property type="project" value="TreeGrafter"/>
</dbReference>
<dbReference type="Pfam" id="PF04545">
    <property type="entry name" value="Sigma70_r4"/>
    <property type="match status" value="1"/>
</dbReference>
<evidence type="ECO:0000259" key="13">
    <source>
        <dbReference type="PROSITE" id="PS51192"/>
    </source>
</evidence>
<gene>
    <name evidence="15" type="ORF">WJX73_005276</name>
</gene>
<dbReference type="PROSITE" id="PS51192">
    <property type="entry name" value="HELICASE_ATP_BIND_1"/>
    <property type="match status" value="1"/>
</dbReference>
<dbReference type="Pfam" id="PF23362">
    <property type="entry name" value="DHX37_C"/>
    <property type="match status" value="1"/>
</dbReference>
<dbReference type="SMART" id="SM00490">
    <property type="entry name" value="HELICc"/>
    <property type="match status" value="1"/>
</dbReference>
<dbReference type="GO" id="GO:0003724">
    <property type="term" value="F:RNA helicase activity"/>
    <property type="evidence" value="ECO:0007669"/>
    <property type="project" value="UniProtKB-EC"/>
</dbReference>
<dbReference type="Gene3D" id="1.10.601.10">
    <property type="entry name" value="RNA Polymerase Primary Sigma Factor"/>
    <property type="match status" value="1"/>
</dbReference>
<dbReference type="Pfam" id="PF00270">
    <property type="entry name" value="DEAD"/>
    <property type="match status" value="1"/>
</dbReference>
<feature type="domain" description="Helicase C-terminal" evidence="14">
    <location>
        <begin position="505"/>
        <end position="686"/>
    </location>
</feature>
<dbReference type="Gene3D" id="1.10.10.10">
    <property type="entry name" value="Winged helix-like DNA-binding domain superfamily/Winged helix DNA-binding domain"/>
    <property type="match status" value="2"/>
</dbReference>
<dbReference type="InterPro" id="IPR001650">
    <property type="entry name" value="Helicase_C-like"/>
</dbReference>
<evidence type="ECO:0000313" key="15">
    <source>
        <dbReference type="EMBL" id="KAK9798902.1"/>
    </source>
</evidence>
<evidence type="ECO:0000256" key="11">
    <source>
        <dbReference type="ARBA" id="ARBA00047984"/>
    </source>
</evidence>
<feature type="compositionally biased region" description="Polar residues" evidence="12">
    <location>
        <begin position="1219"/>
        <end position="1233"/>
    </location>
</feature>
<dbReference type="Gene3D" id="3.40.50.300">
    <property type="entry name" value="P-loop containing nucleotide triphosphate hydrolases"/>
    <property type="match status" value="3"/>
</dbReference>
<dbReference type="GO" id="GO:0003723">
    <property type="term" value="F:RNA binding"/>
    <property type="evidence" value="ECO:0007669"/>
    <property type="project" value="TreeGrafter"/>
</dbReference>
<dbReference type="Proteomes" id="UP001465755">
    <property type="component" value="Unassembled WGS sequence"/>
</dbReference>
<evidence type="ECO:0000256" key="1">
    <source>
        <dbReference type="ARBA" id="ARBA00008792"/>
    </source>
</evidence>
<dbReference type="InterPro" id="IPR056371">
    <property type="entry name" value="DHX37-like_C"/>
</dbReference>
<dbReference type="Pfam" id="PF07717">
    <property type="entry name" value="OB_NTP_bind"/>
    <property type="match status" value="1"/>
</dbReference>
<dbReference type="SMART" id="SM00847">
    <property type="entry name" value="HA2"/>
    <property type="match status" value="1"/>
</dbReference>
<keyword evidence="8" id="KW-0731">Sigma factor</keyword>
<dbReference type="InterPro" id="IPR013324">
    <property type="entry name" value="RNA_pol_sigma_r3/r4-like"/>
</dbReference>
<feature type="region of interest" description="Disordered" evidence="12">
    <location>
        <begin position="794"/>
        <end position="816"/>
    </location>
</feature>
<evidence type="ECO:0000256" key="5">
    <source>
        <dbReference type="ARBA" id="ARBA00022806"/>
    </source>
</evidence>
<comment type="catalytic activity">
    <reaction evidence="11">
        <text>ATP + H2O = ADP + phosphate + H(+)</text>
        <dbReference type="Rhea" id="RHEA:13065"/>
        <dbReference type="ChEBI" id="CHEBI:15377"/>
        <dbReference type="ChEBI" id="CHEBI:15378"/>
        <dbReference type="ChEBI" id="CHEBI:30616"/>
        <dbReference type="ChEBI" id="CHEBI:43474"/>
        <dbReference type="ChEBI" id="CHEBI:456216"/>
        <dbReference type="EC" id="3.6.4.13"/>
    </reaction>
</comment>
<feature type="compositionally biased region" description="Basic residues" evidence="12">
    <location>
        <begin position="1"/>
        <end position="10"/>
    </location>
</feature>
<evidence type="ECO:0000313" key="16">
    <source>
        <dbReference type="Proteomes" id="UP001465755"/>
    </source>
</evidence>
<dbReference type="GO" id="GO:0005730">
    <property type="term" value="C:nucleolus"/>
    <property type="evidence" value="ECO:0007669"/>
    <property type="project" value="TreeGrafter"/>
</dbReference>
<dbReference type="GO" id="GO:0005524">
    <property type="term" value="F:ATP binding"/>
    <property type="evidence" value="ECO:0007669"/>
    <property type="project" value="UniProtKB-KW"/>
</dbReference>
<evidence type="ECO:0000256" key="6">
    <source>
        <dbReference type="ARBA" id="ARBA00022840"/>
    </source>
</evidence>
<feature type="compositionally biased region" description="Low complexity" evidence="12">
    <location>
        <begin position="1320"/>
        <end position="1332"/>
    </location>
</feature>
<feature type="region of interest" description="Disordered" evidence="12">
    <location>
        <begin position="1214"/>
        <end position="1240"/>
    </location>
</feature>
<reference evidence="15 16" key="1">
    <citation type="journal article" date="2024" name="Nat. Commun.">
        <title>Phylogenomics reveals the evolutionary origins of lichenization in chlorophyte algae.</title>
        <authorList>
            <person name="Puginier C."/>
            <person name="Libourel C."/>
            <person name="Otte J."/>
            <person name="Skaloud P."/>
            <person name="Haon M."/>
            <person name="Grisel S."/>
            <person name="Petersen M."/>
            <person name="Berrin J.G."/>
            <person name="Delaux P.M."/>
            <person name="Dal Grande F."/>
            <person name="Keller J."/>
        </authorList>
    </citation>
    <scope>NUCLEOTIDE SEQUENCE [LARGE SCALE GENOMIC DNA]</scope>
    <source>
        <strain evidence="15 16">SAG 2036</strain>
    </source>
</reference>
<keyword evidence="16" id="KW-1185">Reference proteome</keyword>
<dbReference type="InterPro" id="IPR013325">
    <property type="entry name" value="RNA_pol_sigma_r2"/>
</dbReference>
<name>A0AAW1NTS7_9CHLO</name>
<keyword evidence="9" id="KW-0238">DNA-binding</keyword>
<dbReference type="SMART" id="SM00487">
    <property type="entry name" value="DEXDc"/>
    <property type="match status" value="1"/>
</dbReference>
<dbReference type="GO" id="GO:0016987">
    <property type="term" value="F:sigma factor activity"/>
    <property type="evidence" value="ECO:0007669"/>
    <property type="project" value="UniProtKB-KW"/>
</dbReference>
<dbReference type="SUPFAM" id="SSF88659">
    <property type="entry name" value="Sigma3 and sigma4 domains of RNA polymerase sigma factors"/>
    <property type="match status" value="2"/>
</dbReference>
<keyword evidence="10" id="KW-0804">Transcription</keyword>
<keyword evidence="6" id="KW-0067">ATP-binding</keyword>
<feature type="compositionally biased region" description="Acidic residues" evidence="12">
    <location>
        <begin position="497"/>
        <end position="512"/>
    </location>
</feature>
<evidence type="ECO:0000259" key="14">
    <source>
        <dbReference type="PROSITE" id="PS51194"/>
    </source>
</evidence>
<dbReference type="Pfam" id="PF21010">
    <property type="entry name" value="HA2_C"/>
    <property type="match status" value="1"/>
</dbReference>
<dbReference type="EC" id="3.6.4.13" evidence="2"/>
<dbReference type="InterPro" id="IPR007502">
    <property type="entry name" value="Helicase-assoc_dom"/>
</dbReference>
<evidence type="ECO:0000256" key="7">
    <source>
        <dbReference type="ARBA" id="ARBA00023015"/>
    </source>
</evidence>
<dbReference type="InterPro" id="IPR011545">
    <property type="entry name" value="DEAD/DEAH_box_helicase_dom"/>
</dbReference>
<comment type="similarity">
    <text evidence="1">Belongs to the DEAD box helicase family. DEAH subfamily.</text>
</comment>
<dbReference type="Pfam" id="PF04539">
    <property type="entry name" value="Sigma70_r3"/>
    <property type="match status" value="1"/>
</dbReference>
<dbReference type="Pfam" id="PF04542">
    <property type="entry name" value="Sigma70_r2"/>
    <property type="match status" value="1"/>
</dbReference>
<evidence type="ECO:0000256" key="8">
    <source>
        <dbReference type="ARBA" id="ARBA00023082"/>
    </source>
</evidence>
<feature type="region of interest" description="Disordered" evidence="12">
    <location>
        <begin position="1281"/>
        <end position="1393"/>
    </location>
</feature>
<evidence type="ECO:0000256" key="4">
    <source>
        <dbReference type="ARBA" id="ARBA00022801"/>
    </source>
</evidence>
<feature type="region of interest" description="Disordered" evidence="12">
    <location>
        <begin position="72"/>
        <end position="100"/>
    </location>
</feature>
<dbReference type="InterPro" id="IPR014284">
    <property type="entry name" value="RNA_pol_sigma-70_dom"/>
</dbReference>
<dbReference type="PANTHER" id="PTHR18934">
    <property type="entry name" value="ATP-DEPENDENT RNA HELICASE"/>
    <property type="match status" value="1"/>
</dbReference>
<dbReference type="PROSITE" id="PS00716">
    <property type="entry name" value="SIGMA70_2"/>
    <property type="match status" value="1"/>
</dbReference>
<evidence type="ECO:0000256" key="2">
    <source>
        <dbReference type="ARBA" id="ARBA00012552"/>
    </source>
</evidence>
<dbReference type="InterPro" id="IPR014001">
    <property type="entry name" value="Helicase_ATP-bd"/>
</dbReference>
<keyword evidence="5" id="KW-0347">Helicase</keyword>
<feature type="region of interest" description="Disordered" evidence="12">
    <location>
        <begin position="425"/>
        <end position="516"/>
    </location>
</feature>
<dbReference type="InterPro" id="IPR007624">
    <property type="entry name" value="RNA_pol_sigma70_r3"/>
</dbReference>
<dbReference type="CDD" id="cd06171">
    <property type="entry name" value="Sigma70_r4"/>
    <property type="match status" value="1"/>
</dbReference>
<evidence type="ECO:0000256" key="12">
    <source>
        <dbReference type="SAM" id="MobiDB-lite"/>
    </source>
</evidence>
<evidence type="ECO:0000256" key="9">
    <source>
        <dbReference type="ARBA" id="ARBA00023125"/>
    </source>
</evidence>
<feature type="compositionally biased region" description="Low complexity" evidence="12">
    <location>
        <begin position="425"/>
        <end position="452"/>
    </location>
</feature>
<dbReference type="PROSITE" id="PS51194">
    <property type="entry name" value="HELICASE_CTER"/>
    <property type="match status" value="1"/>
</dbReference>
<proteinExistence type="inferred from homology"/>
<sequence length="1714" mass="187257">MLHSLRRKQHLSAEDSNAEVLPAHEPTTATRSPPDSDGLSLRQLSKAQQRKLRQVEAAAERRERVDQALQTLSRSSLPNDHLPLFRPVAQQGQRETKRQRLRRELAAERTEQGKLPFHKAKLTANTTRGQDPGMQPATSRAAPGPAINVAVRRTPEIVEARSGLPIMGMEQEVVETVGQHDVVVLCGETGCGKTTQVPQFLYEAGYGSARAPGRQGRIGVTQPRRVAAAASARRVAQELDCALGSTVGFQVRYEARTAATTAIKFMTDGILLREVQGDFLLNNYSCIIIDEAHERSLNTDLLLGLLSRIVKLRRKLASAPADPAMPPPHPLKLIIMSATLRTGDFVGNARLFETPPPVINVPARQYPVAVHFNRRTELHDYVGSAHRKVCQIHRQLPPGGILVFVTGQREVQVLCKRIRAAFAPRRAPQSSLSAPAPQDRNAAARPDDAGAADVDEGSEQDREVTEQNADGEDVTGLDAAEDDVRPMGVQDAGEGSKDDDYEMGQADEEDEDATRILGGPEGFSLEELQKAETEEMAALRQKAAAAGRDEDSPQAVHVLPLYAMLPATAQARVFGAVPEGARLIVVATNVAETSLTIPGIRYVVDCGRSKQKLLDAGGAAVARYQVRWISQASAAQRAGRSGRTGPGHCYRLYSSAFFSNTFPEHTLPEIVNSPLEGVVLTMKALGIDRVQNFPFPLPPESKSLAQAQAALVAMGALEGDGQPQAHNNGEAALSLTRIGRAMAALPLPPRHARMLLQILQGEGKAERQAVPYAVALAAALSAESPFVHIDSLKAADGGEGEGQGEGGRRQQRARAAHARLRDESGDALSALAALAAYQASGCSAAFCRDTFLHERHLQEMQSLHTQLTRALARPATTAMPHVGLDVKGQVSTTMSPAVRSMLCKALVCGWIDQVARRVKSSAQLLHQQQAHALNGKGKRRAVRYQAAMMEEEVYMHPLSALHKAAPEYLIYTQIIQTDKRPYMSGMTQVEARWLSEPVNPLCILSEPLDEPPANYSAKRDAVVCWHAITFGPRMWQLPSVMRNVQDPAACCTIFARALLEGSVLPALKGVQQALAASPSLMTTPQAQSHPRAVNLTSALRQHSISSKASLHQAWSRGPTLLQQELEAWLRKLPRDNGAFVSQSANPQHRSPLSLASARATGVVASAAVIDAPAQLQDDSDLSIFPQPSQSRTADSLEVETLDLQDQVSQFMSKYERTQSGKSAQTSASATWQEDFTADDQNRIRNSRRQWLEEEDSPESSLLEGTELDSLQVDAELARLEASGGRAQNSGSSLLHEVDQASLAASSTSSASRKRPRKQRAAAARTAELRAGSHAAWGKSSSSSSQSTLLDQDRADKQPAKVSKVRKGRASRGKDKAEAATKQGRPRKGSVDQNLKSAPFQVVFRGQNQLAHKLLTMEEEQFYAKIIIEARPYEDKLVEMTESLGRTPTMQEWAGGCGQLSEMEEFEDLIKRGRRARAIFEQCNMRLVAKIAYKFIDRGLELEDLMSYGMGGLNRAIDRFEPERGFKFSTYAHWWIRQVISRAVCDKGRTIRIPCHLHDLRSKAFKRMQIMATELMREPTTAELAASLNVTERKIEQLSRVFKAAASLEAPLKAPGGGDSADTTLTDTIAVGEEPEESSSQVAVRAALDASLSTLDARERIVVRMRYGLDDGCPRTLEDIGKYFKVTRERVRQIESKAFRKICQPGRLQLVDTTL</sequence>
<dbReference type="CDD" id="cd18791">
    <property type="entry name" value="SF2_C_RHA"/>
    <property type="match status" value="1"/>
</dbReference>
<dbReference type="NCBIfam" id="TIGR02937">
    <property type="entry name" value="sigma70-ECF"/>
    <property type="match status" value="1"/>
</dbReference>
<keyword evidence="3" id="KW-0547">Nucleotide-binding</keyword>
<dbReference type="GO" id="GO:0003677">
    <property type="term" value="F:DNA binding"/>
    <property type="evidence" value="ECO:0007669"/>
    <property type="project" value="UniProtKB-KW"/>
</dbReference>
<comment type="caution">
    <text evidence="15">The sequence shown here is derived from an EMBL/GenBank/DDBJ whole genome shotgun (WGS) entry which is preliminary data.</text>
</comment>
<dbReference type="InterPro" id="IPR036388">
    <property type="entry name" value="WH-like_DNA-bd_sf"/>
</dbReference>
<dbReference type="InterPro" id="IPR007630">
    <property type="entry name" value="RNA_pol_sigma70_r4"/>
</dbReference>
<protein>
    <recommendedName>
        <fullName evidence="2">RNA helicase</fullName>
        <ecNumber evidence="2">3.6.4.13</ecNumber>
    </recommendedName>
</protein>
<dbReference type="GO" id="GO:0016787">
    <property type="term" value="F:hydrolase activity"/>
    <property type="evidence" value="ECO:0007669"/>
    <property type="project" value="UniProtKB-KW"/>
</dbReference>
<dbReference type="PRINTS" id="PR00046">
    <property type="entry name" value="SIGMA70FCT"/>
</dbReference>
<accession>A0AAW1NTS7</accession>
<evidence type="ECO:0000256" key="3">
    <source>
        <dbReference type="ARBA" id="ARBA00022741"/>
    </source>
</evidence>
<keyword evidence="4" id="KW-0378">Hydrolase</keyword>
<feature type="region of interest" description="Disordered" evidence="12">
    <location>
        <begin position="1"/>
        <end position="40"/>
    </location>
</feature>
<organism evidence="15 16">
    <name type="scientific">Symbiochloris irregularis</name>
    <dbReference type="NCBI Taxonomy" id="706552"/>
    <lineage>
        <taxon>Eukaryota</taxon>
        <taxon>Viridiplantae</taxon>
        <taxon>Chlorophyta</taxon>
        <taxon>core chlorophytes</taxon>
        <taxon>Trebouxiophyceae</taxon>
        <taxon>Trebouxiales</taxon>
        <taxon>Trebouxiaceae</taxon>
        <taxon>Symbiochloris</taxon>
    </lineage>
</organism>
<dbReference type="InterPro" id="IPR000943">
    <property type="entry name" value="RNA_pol_sigma70"/>
</dbReference>
<dbReference type="Pfam" id="PF00271">
    <property type="entry name" value="Helicase_C"/>
    <property type="match status" value="1"/>
</dbReference>
<feature type="domain" description="Helicase ATP-binding" evidence="13">
    <location>
        <begin position="174"/>
        <end position="358"/>
    </location>
</feature>
<feature type="compositionally biased region" description="Low complexity" evidence="12">
    <location>
        <begin position="1300"/>
        <end position="1310"/>
    </location>
</feature>
<dbReference type="PANTHER" id="PTHR18934:SF99">
    <property type="entry name" value="ATP-DEPENDENT RNA HELICASE DHX37-RELATED"/>
    <property type="match status" value="1"/>
</dbReference>
<dbReference type="SUPFAM" id="SSF52540">
    <property type="entry name" value="P-loop containing nucleoside triphosphate hydrolases"/>
    <property type="match status" value="1"/>
</dbReference>
<dbReference type="InterPro" id="IPR027417">
    <property type="entry name" value="P-loop_NTPase"/>
</dbReference>
<dbReference type="InterPro" id="IPR007627">
    <property type="entry name" value="RNA_pol_sigma70_r2"/>
</dbReference>